<evidence type="ECO:0000313" key="2">
    <source>
        <dbReference type="Proteomes" id="UP000077857"/>
    </source>
</evidence>
<sequence>MQLPGQKRLKVSKVSDIQVIMEKPATERLPQFGRATSLDRWRDAKPGALKSEVRRWQKKVDMLKLSWIWTWRSLSKGVEIVVMIEASQTNRD</sequence>
<dbReference type="EMBL" id="LUUJ01000080">
    <property type="protein sequence ID" value="OAI15773.1"/>
    <property type="molecule type" value="Genomic_DNA"/>
</dbReference>
<dbReference type="Proteomes" id="UP000077857">
    <property type="component" value="Unassembled WGS sequence"/>
</dbReference>
<organism evidence="1 2">
    <name type="scientific">Methylomonas koyamae</name>
    <dbReference type="NCBI Taxonomy" id="702114"/>
    <lineage>
        <taxon>Bacteria</taxon>
        <taxon>Pseudomonadati</taxon>
        <taxon>Pseudomonadota</taxon>
        <taxon>Gammaproteobacteria</taxon>
        <taxon>Methylococcales</taxon>
        <taxon>Methylococcaceae</taxon>
        <taxon>Methylomonas</taxon>
    </lineage>
</organism>
<dbReference type="AlphaFoldDB" id="A0A177NEB6"/>
<protein>
    <submittedName>
        <fullName evidence="1">Uncharacterized protein</fullName>
    </submittedName>
</protein>
<accession>A0A177NEB6</accession>
<comment type="caution">
    <text evidence="1">The sequence shown here is derived from an EMBL/GenBank/DDBJ whole genome shotgun (WGS) entry which is preliminary data.</text>
</comment>
<gene>
    <name evidence="1" type="ORF">A1507_13185</name>
</gene>
<reference evidence="1 2" key="1">
    <citation type="submission" date="2016-03" db="EMBL/GenBank/DDBJ databases">
        <authorList>
            <person name="Ploux O."/>
        </authorList>
    </citation>
    <scope>NUCLEOTIDE SEQUENCE [LARGE SCALE GENOMIC DNA]</scope>
    <source>
        <strain evidence="1 2">R-45378</strain>
    </source>
</reference>
<name>A0A177NEB6_9GAMM</name>
<proteinExistence type="predicted"/>
<evidence type="ECO:0000313" key="1">
    <source>
        <dbReference type="EMBL" id="OAI15773.1"/>
    </source>
</evidence>